<feature type="region of interest" description="Disordered" evidence="1">
    <location>
        <begin position="319"/>
        <end position="355"/>
    </location>
</feature>
<reference evidence="3 4" key="1">
    <citation type="journal article" date="2017" name="Mol. Biol. Evol.">
        <title>The 4-celled Tetrabaena socialis nuclear genome reveals the essential components for genetic control of cell number at the origin of multicellularity in the volvocine lineage.</title>
        <authorList>
            <person name="Featherston J."/>
            <person name="Arakaki Y."/>
            <person name="Hanschen E.R."/>
            <person name="Ferris P.J."/>
            <person name="Michod R.E."/>
            <person name="Olson B.J.S.C."/>
            <person name="Nozaki H."/>
            <person name="Durand P.M."/>
        </authorList>
    </citation>
    <scope>NUCLEOTIDE SEQUENCE [LARGE SCALE GENOMIC DNA]</scope>
    <source>
        <strain evidence="3 4">NIES-571</strain>
    </source>
</reference>
<dbReference type="EMBL" id="PGGS01000024">
    <property type="protein sequence ID" value="PNH11670.1"/>
    <property type="molecule type" value="Genomic_DNA"/>
</dbReference>
<name>A0A2J8AGM5_9CHLO</name>
<proteinExistence type="predicted"/>
<feature type="domain" description="Ribonuclease H1 N-terminal" evidence="2">
    <location>
        <begin position="198"/>
        <end position="241"/>
    </location>
</feature>
<feature type="compositionally biased region" description="Gly residues" evidence="1">
    <location>
        <begin position="129"/>
        <end position="139"/>
    </location>
</feature>
<organism evidence="3 4">
    <name type="scientific">Tetrabaena socialis</name>
    <dbReference type="NCBI Taxonomy" id="47790"/>
    <lineage>
        <taxon>Eukaryota</taxon>
        <taxon>Viridiplantae</taxon>
        <taxon>Chlorophyta</taxon>
        <taxon>core chlorophytes</taxon>
        <taxon>Chlorophyceae</taxon>
        <taxon>CS clade</taxon>
        <taxon>Chlamydomonadales</taxon>
        <taxon>Tetrabaenaceae</taxon>
        <taxon>Tetrabaena</taxon>
    </lineage>
</organism>
<dbReference type="InterPro" id="IPR011320">
    <property type="entry name" value="RNase_H1_N"/>
</dbReference>
<dbReference type="InterPro" id="IPR050092">
    <property type="entry name" value="RNase_H"/>
</dbReference>
<feature type="region of interest" description="Disordered" evidence="1">
    <location>
        <begin position="98"/>
        <end position="139"/>
    </location>
</feature>
<sequence length="438" mass="42952">MLTSAAPPGAASWRRNAAPSPGQFSVRSPLLASLTWPPAGAVPLHRAAAAAAASAGAAAGIGASAAGSGGGAAPPRSYGTATGMLCWRAAVRPPLSVSNAARKKGPGKGGSGSGVWRGWEPDDADDGGEGGGGGGGGRDGGKGVYYGVSAGRQTGVFTSWEDVQQATVRFAGAMYRKFSTEREASRFVEQARAPPAGPFYAVARGHKVGVFPNWESTKEAVDGATGALFKRFKTQGEAEEFVAHWSSPAPGHPGGGAPTAAGLADIRSKALAATAGRARAAAKAAKRAAAAAAAAKGAAEPETVGGKAGAAEGLQVAARAAGKRGRPRKGAAASAAGTQALDGGDGAGARATAAAAGGGGEGGGAAAAPAAPIYFAVARGRKVGVFTSWEEASEAMEGVTDAVYRWVGAGPAACLLDPVSRCVFAAPSTAGRLWAPWL</sequence>
<feature type="domain" description="Ribonuclease H1 N-terminal" evidence="2">
    <location>
        <begin position="374"/>
        <end position="405"/>
    </location>
</feature>
<protein>
    <recommendedName>
        <fullName evidence="2">Ribonuclease H1 N-terminal domain-containing protein</fullName>
    </recommendedName>
</protein>
<evidence type="ECO:0000256" key="1">
    <source>
        <dbReference type="SAM" id="MobiDB-lite"/>
    </source>
</evidence>
<evidence type="ECO:0000313" key="4">
    <source>
        <dbReference type="Proteomes" id="UP000236333"/>
    </source>
</evidence>
<comment type="caution">
    <text evidence="3">The sequence shown here is derived from an EMBL/GenBank/DDBJ whole genome shotgun (WGS) entry which is preliminary data.</text>
</comment>
<dbReference type="InterPro" id="IPR009027">
    <property type="entry name" value="Ribosomal_bL9/RNase_H1_N"/>
</dbReference>
<dbReference type="PANTHER" id="PTHR10642:SF26">
    <property type="entry name" value="RIBONUCLEASE H1"/>
    <property type="match status" value="1"/>
</dbReference>
<dbReference type="OrthoDB" id="514193at2759"/>
<accession>A0A2J8AGM5</accession>
<evidence type="ECO:0000313" key="3">
    <source>
        <dbReference type="EMBL" id="PNH11670.1"/>
    </source>
</evidence>
<feature type="region of interest" description="Disordered" evidence="1">
    <location>
        <begin position="1"/>
        <end position="22"/>
    </location>
</feature>
<dbReference type="InterPro" id="IPR037056">
    <property type="entry name" value="RNase_H1_N_sf"/>
</dbReference>
<dbReference type="Pfam" id="PF01693">
    <property type="entry name" value="Cauli_VI"/>
    <property type="match status" value="3"/>
</dbReference>
<dbReference type="PANTHER" id="PTHR10642">
    <property type="entry name" value="RIBONUCLEASE H1"/>
    <property type="match status" value="1"/>
</dbReference>
<dbReference type="Gene3D" id="3.40.970.10">
    <property type="entry name" value="Ribonuclease H1, N-terminal domain"/>
    <property type="match status" value="3"/>
</dbReference>
<dbReference type="Proteomes" id="UP000236333">
    <property type="component" value="Unassembled WGS sequence"/>
</dbReference>
<keyword evidence="4" id="KW-1185">Reference proteome</keyword>
<dbReference type="GO" id="GO:0043137">
    <property type="term" value="P:DNA replication, removal of RNA primer"/>
    <property type="evidence" value="ECO:0007669"/>
    <property type="project" value="TreeGrafter"/>
</dbReference>
<gene>
    <name evidence="3" type="ORF">TSOC_001455</name>
</gene>
<feature type="domain" description="Ribonuclease H1 N-terminal" evidence="2">
    <location>
        <begin position="145"/>
        <end position="187"/>
    </location>
</feature>
<feature type="compositionally biased region" description="Low complexity" evidence="1">
    <location>
        <begin position="330"/>
        <end position="355"/>
    </location>
</feature>
<dbReference type="AlphaFoldDB" id="A0A2J8AGM5"/>
<dbReference type="SUPFAM" id="SSF55658">
    <property type="entry name" value="L9 N-domain-like"/>
    <property type="match status" value="3"/>
</dbReference>
<dbReference type="GO" id="GO:0004523">
    <property type="term" value="F:RNA-DNA hybrid ribonuclease activity"/>
    <property type="evidence" value="ECO:0007669"/>
    <property type="project" value="TreeGrafter"/>
</dbReference>
<evidence type="ECO:0000259" key="2">
    <source>
        <dbReference type="Pfam" id="PF01693"/>
    </source>
</evidence>